<keyword evidence="5" id="KW-1185">Reference proteome</keyword>
<evidence type="ECO:0000313" key="4">
    <source>
        <dbReference type="EMBL" id="ERP30861.1"/>
    </source>
</evidence>
<dbReference type="EMBL" id="ASJR01000028">
    <property type="protein sequence ID" value="ERP30861.1"/>
    <property type="molecule type" value="Genomic_DNA"/>
</dbReference>
<dbReference type="Pfam" id="PF00072">
    <property type="entry name" value="Response_reg"/>
    <property type="match status" value="1"/>
</dbReference>
<accession>U7D5P2</accession>
<dbReference type="Gene3D" id="3.40.50.2300">
    <property type="match status" value="1"/>
</dbReference>
<dbReference type="STRING" id="1313304.CALK_2272"/>
<dbReference type="PANTHER" id="PTHR43719:SF28">
    <property type="entry name" value="PEROXIDE STRESS-ACTIVATED HISTIDINE KINASE MAK1-RELATED"/>
    <property type="match status" value="1"/>
</dbReference>
<dbReference type="RefSeq" id="WP_022637637.1">
    <property type="nucleotide sequence ID" value="NZ_ASJR01000028.1"/>
</dbReference>
<keyword evidence="1 2" id="KW-0597">Phosphoprotein</keyword>
<sequence>MKILVVEDEMISAMFLLEYLGEYGQCDFAATGKGAIKAVEKALKTSQPYDLICLDIMMPDLDGQQALIHIRDMEQTFDVPAGKGAKIIMTTALRDKTNVETAYKNGCDGYLIKPIEKEKLDLLLKDIQQGQGAS</sequence>
<protein>
    <submittedName>
        <fullName evidence="4">Response regulator receiver protein</fullName>
    </submittedName>
</protein>
<dbReference type="SUPFAM" id="SSF52172">
    <property type="entry name" value="CheY-like"/>
    <property type="match status" value="1"/>
</dbReference>
<dbReference type="PROSITE" id="PS50110">
    <property type="entry name" value="RESPONSE_REGULATORY"/>
    <property type="match status" value="1"/>
</dbReference>
<feature type="modified residue" description="4-aspartylphosphate" evidence="2">
    <location>
        <position position="55"/>
    </location>
</feature>
<dbReference type="AlphaFoldDB" id="U7D5P2"/>
<reference evidence="4 5" key="1">
    <citation type="journal article" date="2013" name="Environ. Microbiol.">
        <title>Genome analysis of Chitinivibrio alkaliphilus gen. nov., sp. nov., a novel extremely haloalkaliphilic anaerobic chitinolytic bacterium from the candidate phylum Termite Group 3.</title>
        <authorList>
            <person name="Sorokin D.Y."/>
            <person name="Gumerov V.M."/>
            <person name="Rakitin A.L."/>
            <person name="Beletsky A.V."/>
            <person name="Damste J.S."/>
            <person name="Muyzer G."/>
            <person name="Mardanov A.V."/>
            <person name="Ravin N.V."/>
        </authorList>
    </citation>
    <scope>NUCLEOTIDE SEQUENCE [LARGE SCALE GENOMIC DNA]</scope>
    <source>
        <strain evidence="4 5">ACht1</strain>
    </source>
</reference>
<dbReference type="SMART" id="SM00448">
    <property type="entry name" value="REC"/>
    <property type="match status" value="1"/>
</dbReference>
<gene>
    <name evidence="4" type="ORF">CALK_2272</name>
</gene>
<evidence type="ECO:0000256" key="1">
    <source>
        <dbReference type="ARBA" id="ARBA00022553"/>
    </source>
</evidence>
<dbReference type="eggNOG" id="COG0745">
    <property type="taxonomic scope" value="Bacteria"/>
</dbReference>
<proteinExistence type="predicted"/>
<name>U7D5P2_9BACT</name>
<feature type="domain" description="Response regulatory" evidence="3">
    <location>
        <begin position="2"/>
        <end position="128"/>
    </location>
</feature>
<dbReference type="GO" id="GO:0000160">
    <property type="term" value="P:phosphorelay signal transduction system"/>
    <property type="evidence" value="ECO:0007669"/>
    <property type="project" value="InterPro"/>
</dbReference>
<evidence type="ECO:0000256" key="2">
    <source>
        <dbReference type="PROSITE-ProRule" id="PRU00169"/>
    </source>
</evidence>
<evidence type="ECO:0000259" key="3">
    <source>
        <dbReference type="PROSITE" id="PS50110"/>
    </source>
</evidence>
<dbReference type="PANTHER" id="PTHR43719">
    <property type="entry name" value="TWO-COMPONENT HISTIDINE KINASE"/>
    <property type="match status" value="1"/>
</dbReference>
<dbReference type="InterPro" id="IPR011006">
    <property type="entry name" value="CheY-like_superfamily"/>
</dbReference>
<dbReference type="InterPro" id="IPR050956">
    <property type="entry name" value="2C_system_His_kinase"/>
</dbReference>
<comment type="caution">
    <text evidence="4">The sequence shown here is derived from an EMBL/GenBank/DDBJ whole genome shotgun (WGS) entry which is preliminary data.</text>
</comment>
<dbReference type="OrthoDB" id="9797769at2"/>
<dbReference type="Proteomes" id="UP000017148">
    <property type="component" value="Unassembled WGS sequence"/>
</dbReference>
<dbReference type="InterPro" id="IPR001789">
    <property type="entry name" value="Sig_transdc_resp-reg_receiver"/>
</dbReference>
<organism evidence="4 5">
    <name type="scientific">Chitinivibrio alkaliphilus ACht1</name>
    <dbReference type="NCBI Taxonomy" id="1313304"/>
    <lineage>
        <taxon>Bacteria</taxon>
        <taxon>Pseudomonadati</taxon>
        <taxon>Fibrobacterota</taxon>
        <taxon>Chitinivibrionia</taxon>
        <taxon>Chitinivibrionales</taxon>
        <taxon>Chitinivibrionaceae</taxon>
        <taxon>Chitinivibrio</taxon>
    </lineage>
</organism>
<evidence type="ECO:0000313" key="5">
    <source>
        <dbReference type="Proteomes" id="UP000017148"/>
    </source>
</evidence>
<dbReference type="CDD" id="cd17546">
    <property type="entry name" value="REC_hyHK_CKI1_RcsC-like"/>
    <property type="match status" value="1"/>
</dbReference>